<dbReference type="AlphaFoldDB" id="A0A5R9IZL3"/>
<evidence type="ECO:0000313" key="1">
    <source>
        <dbReference type="EMBL" id="TLU67348.1"/>
    </source>
</evidence>
<dbReference type="SUPFAM" id="SSF51182">
    <property type="entry name" value="RmlC-like cupins"/>
    <property type="match status" value="1"/>
</dbReference>
<dbReference type="InterPro" id="IPR014710">
    <property type="entry name" value="RmlC-like_jellyroll"/>
</dbReference>
<comment type="caution">
    <text evidence="1">The sequence shown here is derived from an EMBL/GenBank/DDBJ whole genome shotgun (WGS) entry which is preliminary data.</text>
</comment>
<dbReference type="Pfam" id="PF05962">
    <property type="entry name" value="HutD"/>
    <property type="match status" value="1"/>
</dbReference>
<reference evidence="1 2" key="1">
    <citation type="submission" date="2019-05" db="EMBL/GenBank/DDBJ databases">
        <title>Genome sequences of Thalassotalea litorea 1K03283.</title>
        <authorList>
            <person name="Zhang D."/>
        </authorList>
    </citation>
    <scope>NUCLEOTIDE SEQUENCE [LARGE SCALE GENOMIC DNA]</scope>
    <source>
        <strain evidence="1 2">MCCC 1K03283</strain>
    </source>
</reference>
<name>A0A5R9IZL3_9GAMM</name>
<organism evidence="1 2">
    <name type="scientific">Thalassotalea litorea</name>
    <dbReference type="NCBI Taxonomy" id="2020715"/>
    <lineage>
        <taxon>Bacteria</taxon>
        <taxon>Pseudomonadati</taxon>
        <taxon>Pseudomonadota</taxon>
        <taxon>Gammaproteobacteria</taxon>
        <taxon>Alteromonadales</taxon>
        <taxon>Colwelliaceae</taxon>
        <taxon>Thalassotalea</taxon>
    </lineage>
</organism>
<proteinExistence type="predicted"/>
<accession>A0A5R9IZL3</accession>
<dbReference type="EMBL" id="VCBC01000003">
    <property type="protein sequence ID" value="TLU67348.1"/>
    <property type="molecule type" value="Genomic_DNA"/>
</dbReference>
<protein>
    <submittedName>
        <fullName evidence="1">HutD family protein</fullName>
    </submittedName>
</protein>
<dbReference type="RefSeq" id="WP_138318630.1">
    <property type="nucleotide sequence ID" value="NZ_VCBC01000003.1"/>
</dbReference>
<sequence length="210" mass="23178">MQYTITTPEQFILSPWKNGKGTTIELAINDGASFSNFAWRLSMADVVEDGEFSDFGGYLRNLVLIDGQGITLTHDAQTSDTLDQVLQFATFDGSSKTVAKLSQGAIRDFNIITDKTRIDTRVETYPNPVSISATIDELCFVYALTDTLAITLTGQGRHKEQVTLLPNHLLKVSSNDATEINIFGQAFILVQLISLDDESRHQGIKANQDE</sequence>
<dbReference type="PANTHER" id="PTHR37943:SF1">
    <property type="entry name" value="PROTEIN VES"/>
    <property type="match status" value="1"/>
</dbReference>
<dbReference type="OrthoDB" id="9800082at2"/>
<dbReference type="Gene3D" id="2.60.120.10">
    <property type="entry name" value="Jelly Rolls"/>
    <property type="match status" value="1"/>
</dbReference>
<dbReference type="Proteomes" id="UP000307790">
    <property type="component" value="Unassembled WGS sequence"/>
</dbReference>
<dbReference type="PANTHER" id="PTHR37943">
    <property type="entry name" value="PROTEIN VES"/>
    <property type="match status" value="1"/>
</dbReference>
<gene>
    <name evidence="1" type="ORF">FE810_03445</name>
</gene>
<keyword evidence="2" id="KW-1185">Reference proteome</keyword>
<evidence type="ECO:0000313" key="2">
    <source>
        <dbReference type="Proteomes" id="UP000307790"/>
    </source>
</evidence>
<dbReference type="InterPro" id="IPR011051">
    <property type="entry name" value="RmlC_Cupin_sf"/>
</dbReference>
<dbReference type="InterPro" id="IPR010282">
    <property type="entry name" value="Uncharacterised_HutD/Ves"/>
</dbReference>
<dbReference type="CDD" id="cd20293">
    <property type="entry name" value="cupin_HutD_N"/>
    <property type="match status" value="1"/>
</dbReference>